<keyword evidence="3" id="KW-1185">Reference proteome</keyword>
<evidence type="ECO:0000313" key="2">
    <source>
        <dbReference type="EMBL" id="AQG81709.1"/>
    </source>
</evidence>
<protein>
    <recommendedName>
        <fullName evidence="4">TonB C-terminal domain-containing protein</fullName>
    </recommendedName>
</protein>
<dbReference type="RefSeq" id="WP_077133183.1">
    <property type="nucleotide sequence ID" value="NZ_CP014263.1"/>
</dbReference>
<feature type="chain" id="PRO_5010239109" description="TonB C-terminal domain-containing protein" evidence="1">
    <location>
        <begin position="28"/>
        <end position="144"/>
    </location>
</feature>
<proteinExistence type="predicted"/>
<dbReference type="KEGG" id="smon:AWR27_21845"/>
<accession>A0A1P9X259</accession>
<dbReference type="EMBL" id="CP014263">
    <property type="protein sequence ID" value="AQG81709.1"/>
    <property type="molecule type" value="Genomic_DNA"/>
</dbReference>
<evidence type="ECO:0008006" key="4">
    <source>
        <dbReference type="Google" id="ProtNLM"/>
    </source>
</evidence>
<evidence type="ECO:0000313" key="3">
    <source>
        <dbReference type="Proteomes" id="UP000187941"/>
    </source>
</evidence>
<evidence type="ECO:0000256" key="1">
    <source>
        <dbReference type="SAM" id="SignalP"/>
    </source>
</evidence>
<dbReference type="OrthoDB" id="9812355at2"/>
<organism evidence="2 3">
    <name type="scientific">Spirosoma montaniterrae</name>
    <dbReference type="NCBI Taxonomy" id="1178516"/>
    <lineage>
        <taxon>Bacteria</taxon>
        <taxon>Pseudomonadati</taxon>
        <taxon>Bacteroidota</taxon>
        <taxon>Cytophagia</taxon>
        <taxon>Cytophagales</taxon>
        <taxon>Cytophagaceae</taxon>
        <taxon>Spirosoma</taxon>
    </lineage>
</organism>
<dbReference type="Proteomes" id="UP000187941">
    <property type="component" value="Chromosome"/>
</dbReference>
<name>A0A1P9X259_9BACT</name>
<sequence>MKTYNKWLTMTVLIAGLLGTASVDTMAQSRLTKVYTVPEREPEFPGGKAALSRYLAATIKVPGSLTRNSYNTGPISARFIVDADGSVRDVRILTKTLDNKTKKSLQGFMASIITSVEQMPRWRPGEVDGRPVPVFYTLPIEVTL</sequence>
<reference evidence="2 3" key="1">
    <citation type="submission" date="2016-01" db="EMBL/GenBank/DDBJ databases">
        <authorList>
            <person name="Oliw E.H."/>
        </authorList>
    </citation>
    <scope>NUCLEOTIDE SEQUENCE [LARGE SCALE GENOMIC DNA]</scope>
    <source>
        <strain evidence="2 3">DY10</strain>
    </source>
</reference>
<dbReference type="SUPFAM" id="SSF74653">
    <property type="entry name" value="TolA/TonB C-terminal domain"/>
    <property type="match status" value="1"/>
</dbReference>
<dbReference type="Gene3D" id="3.30.1150.10">
    <property type="match status" value="1"/>
</dbReference>
<dbReference type="AlphaFoldDB" id="A0A1P9X259"/>
<feature type="signal peptide" evidence="1">
    <location>
        <begin position="1"/>
        <end position="27"/>
    </location>
</feature>
<gene>
    <name evidence="2" type="ORF">AWR27_21845</name>
</gene>
<keyword evidence="1" id="KW-0732">Signal</keyword>
<dbReference type="STRING" id="1178516.AWR27_21845"/>